<feature type="region of interest" description="Disordered" evidence="1">
    <location>
        <begin position="154"/>
        <end position="207"/>
    </location>
</feature>
<feature type="compositionally biased region" description="Low complexity" evidence="1">
    <location>
        <begin position="28"/>
        <end position="40"/>
    </location>
</feature>
<dbReference type="OrthoDB" id="5428271at2759"/>
<dbReference type="Proteomes" id="UP000241546">
    <property type="component" value="Unassembled WGS sequence"/>
</dbReference>
<organism evidence="2 3">
    <name type="scientific">Trichoderma citrinoviride</name>
    <dbReference type="NCBI Taxonomy" id="58853"/>
    <lineage>
        <taxon>Eukaryota</taxon>
        <taxon>Fungi</taxon>
        <taxon>Dikarya</taxon>
        <taxon>Ascomycota</taxon>
        <taxon>Pezizomycotina</taxon>
        <taxon>Sordariomycetes</taxon>
        <taxon>Hypocreomycetidae</taxon>
        <taxon>Hypocreales</taxon>
        <taxon>Hypocreaceae</taxon>
        <taxon>Trichoderma</taxon>
    </lineage>
</organism>
<feature type="region of interest" description="Disordered" evidence="1">
    <location>
        <begin position="1"/>
        <end position="139"/>
    </location>
</feature>
<proteinExistence type="predicted"/>
<feature type="compositionally biased region" description="Basic and acidic residues" evidence="1">
    <location>
        <begin position="88"/>
        <end position="97"/>
    </location>
</feature>
<protein>
    <submittedName>
        <fullName evidence="2">Uncharacterized protein</fullName>
    </submittedName>
</protein>
<gene>
    <name evidence="2" type="ORF">BBK36DRAFT_148737</name>
</gene>
<evidence type="ECO:0000313" key="2">
    <source>
        <dbReference type="EMBL" id="PTB61576.1"/>
    </source>
</evidence>
<dbReference type="RefSeq" id="XP_024744896.1">
    <property type="nucleotide sequence ID" value="XM_024897560.1"/>
</dbReference>
<dbReference type="AlphaFoldDB" id="A0A2T4AWY9"/>
<dbReference type="EMBL" id="KZ680348">
    <property type="protein sequence ID" value="PTB61576.1"/>
    <property type="molecule type" value="Genomic_DNA"/>
</dbReference>
<dbReference type="GeneID" id="36605678"/>
<feature type="non-terminal residue" evidence="2">
    <location>
        <position position="236"/>
    </location>
</feature>
<name>A0A2T4AWY9_9HYPO</name>
<evidence type="ECO:0000256" key="1">
    <source>
        <dbReference type="SAM" id="MobiDB-lite"/>
    </source>
</evidence>
<accession>A0A2T4AWY9</accession>
<feature type="compositionally biased region" description="Low complexity" evidence="1">
    <location>
        <begin position="183"/>
        <end position="206"/>
    </location>
</feature>
<reference evidence="3" key="1">
    <citation type="submission" date="2016-07" db="EMBL/GenBank/DDBJ databases">
        <title>Multiple horizontal gene transfer events from other fungi enriched the ability of initially mycotrophic Trichoderma (Ascomycota) to feed on dead plant biomass.</title>
        <authorList>
            <consortium name="DOE Joint Genome Institute"/>
            <person name="Atanasova L."/>
            <person name="Chenthamara K."/>
            <person name="Zhang J."/>
            <person name="Grujic M."/>
            <person name="Henrissat B."/>
            <person name="Kuo A."/>
            <person name="Aerts A."/>
            <person name="Salamov A."/>
            <person name="Lipzen A."/>
            <person name="Labutti K."/>
            <person name="Barry K."/>
            <person name="Miao Y."/>
            <person name="Rahimi M.J."/>
            <person name="Shen Q."/>
            <person name="Grigoriev I.V."/>
            <person name="Kubicek C.P."/>
            <person name="Druzhinina I.S."/>
        </authorList>
    </citation>
    <scope>NUCLEOTIDE SEQUENCE [LARGE SCALE GENOMIC DNA]</scope>
    <source>
        <strain evidence="3">TUCIM 6016</strain>
    </source>
</reference>
<feature type="compositionally biased region" description="Polar residues" evidence="1">
    <location>
        <begin position="99"/>
        <end position="111"/>
    </location>
</feature>
<sequence>MDRQPSHDVLNNSAHDKILDPPGNDTKSAASQSASSSAPSNTTVGNVLGDISHQESRPPYHPPSSQANHQLDDKQAQGTRQGPADTPNGERHGDAHGDTITSPLNPSQKPQAQPAESRPSQPTPSERAARPMSISSLLTHPNGVYMFPELSASEQDALSREALAEAEESIVADIPESVHGGPDDSASDAGYDSDSVSSASTSAMSSVRDYMYENGRRYHRFREGSYNFPNDDVEQE</sequence>
<keyword evidence="3" id="KW-1185">Reference proteome</keyword>
<evidence type="ECO:0000313" key="3">
    <source>
        <dbReference type="Proteomes" id="UP000241546"/>
    </source>
</evidence>